<reference evidence="1" key="1">
    <citation type="journal article" date="2014" name="Front. Microbiol.">
        <title>High frequency of phylogenetically diverse reductive dehalogenase-homologous genes in deep subseafloor sedimentary metagenomes.</title>
        <authorList>
            <person name="Kawai M."/>
            <person name="Futagami T."/>
            <person name="Toyoda A."/>
            <person name="Takaki Y."/>
            <person name="Nishi S."/>
            <person name="Hori S."/>
            <person name="Arai W."/>
            <person name="Tsubouchi T."/>
            <person name="Morono Y."/>
            <person name="Uchiyama I."/>
            <person name="Ito T."/>
            <person name="Fujiyama A."/>
            <person name="Inagaki F."/>
            <person name="Takami H."/>
        </authorList>
    </citation>
    <scope>NUCLEOTIDE SEQUENCE</scope>
    <source>
        <strain evidence="1">Expedition CK06-06</strain>
    </source>
</reference>
<gene>
    <name evidence="1" type="ORF">S01H4_26116</name>
</gene>
<protein>
    <submittedName>
        <fullName evidence="1">Uncharacterized protein</fullName>
    </submittedName>
</protein>
<accession>X1CD67</accession>
<name>X1CD67_9ZZZZ</name>
<dbReference type="EMBL" id="BART01012535">
    <property type="protein sequence ID" value="GAG82206.1"/>
    <property type="molecule type" value="Genomic_DNA"/>
</dbReference>
<dbReference type="AlphaFoldDB" id="X1CD67"/>
<evidence type="ECO:0000313" key="1">
    <source>
        <dbReference type="EMBL" id="GAG82206.1"/>
    </source>
</evidence>
<proteinExistence type="predicted"/>
<organism evidence="1">
    <name type="scientific">marine sediment metagenome</name>
    <dbReference type="NCBI Taxonomy" id="412755"/>
    <lineage>
        <taxon>unclassified sequences</taxon>
        <taxon>metagenomes</taxon>
        <taxon>ecological metagenomes</taxon>
    </lineage>
</organism>
<comment type="caution">
    <text evidence="1">The sequence shown here is derived from an EMBL/GenBank/DDBJ whole genome shotgun (WGS) entry which is preliminary data.</text>
</comment>
<sequence length="42" mass="4957">MRGLLAQAIHDRFPDIILFNINTGKYCENSFKKLKNNLENIY</sequence>